<keyword evidence="2" id="KW-1185">Reference proteome</keyword>
<name>A0A4Z0LDD0_9FLAO</name>
<dbReference type="Proteomes" id="UP000297407">
    <property type="component" value="Unassembled WGS sequence"/>
</dbReference>
<evidence type="ECO:0000313" key="2">
    <source>
        <dbReference type="Proteomes" id="UP000297407"/>
    </source>
</evidence>
<dbReference type="EMBL" id="SRLH01000001">
    <property type="protein sequence ID" value="TGD59898.1"/>
    <property type="molecule type" value="Genomic_DNA"/>
</dbReference>
<accession>A0A4Z0LDD0</accession>
<comment type="caution">
    <text evidence="1">The sequence shown here is derived from an EMBL/GenBank/DDBJ whole genome shotgun (WGS) entry which is preliminary data.</text>
</comment>
<proteinExistence type="predicted"/>
<evidence type="ECO:0000313" key="1">
    <source>
        <dbReference type="EMBL" id="TGD59898.1"/>
    </source>
</evidence>
<sequence>MPFKSIATIIDRTYRCDNYFEDFHTEGQPIVNQIEEWAKTNSITLNNGWKVEVAKSIQNRYDKIFETIDETLESKWETMFNKLAN</sequence>
<dbReference type="AlphaFoldDB" id="A0A4Z0LDD0"/>
<reference evidence="1 2" key="1">
    <citation type="submission" date="2019-04" db="EMBL/GenBank/DDBJ databases">
        <title>Flavobacterium sp. strain DS2-A Genome sequencing and assembly.</title>
        <authorList>
            <person name="Kim I."/>
        </authorList>
    </citation>
    <scope>NUCLEOTIDE SEQUENCE [LARGE SCALE GENOMIC DNA]</scope>
    <source>
        <strain evidence="1 2">DS2-A</strain>
    </source>
</reference>
<gene>
    <name evidence="1" type="ORF">E4635_02910</name>
</gene>
<dbReference type="RefSeq" id="WP_135525104.1">
    <property type="nucleotide sequence ID" value="NZ_SRLH01000001.1"/>
</dbReference>
<dbReference type="OrthoDB" id="9810873at2"/>
<organism evidence="1 2">
    <name type="scientific">Flavobacterium humi</name>
    <dbReference type="NCBI Taxonomy" id="2562683"/>
    <lineage>
        <taxon>Bacteria</taxon>
        <taxon>Pseudomonadati</taxon>
        <taxon>Bacteroidota</taxon>
        <taxon>Flavobacteriia</taxon>
        <taxon>Flavobacteriales</taxon>
        <taxon>Flavobacteriaceae</taxon>
        <taxon>Flavobacterium</taxon>
    </lineage>
</organism>
<protein>
    <submittedName>
        <fullName evidence="1">Uncharacterized protein</fullName>
    </submittedName>
</protein>